<evidence type="ECO:0000313" key="6">
    <source>
        <dbReference type="EMBL" id="KAJ6803384.1"/>
    </source>
</evidence>
<feature type="region of interest" description="Disordered" evidence="4">
    <location>
        <begin position="1"/>
        <end position="63"/>
    </location>
</feature>
<dbReference type="CDD" id="cd00056">
    <property type="entry name" value="ENDO3c"/>
    <property type="match status" value="1"/>
</dbReference>
<dbReference type="EMBL" id="JANAVB010036615">
    <property type="protein sequence ID" value="KAJ6803384.1"/>
    <property type="molecule type" value="Genomic_DNA"/>
</dbReference>
<protein>
    <recommendedName>
        <fullName evidence="5">HhH-GPD domain-containing protein</fullName>
    </recommendedName>
</protein>
<dbReference type="GO" id="GO:0032993">
    <property type="term" value="C:protein-DNA complex"/>
    <property type="evidence" value="ECO:0007669"/>
    <property type="project" value="TreeGrafter"/>
</dbReference>
<keyword evidence="2" id="KW-0227">DNA damage</keyword>
<dbReference type="Gene3D" id="1.10.1670.40">
    <property type="match status" value="1"/>
</dbReference>
<dbReference type="InterPro" id="IPR051912">
    <property type="entry name" value="Alkylbase_DNA_Glycosylase/TA"/>
</dbReference>
<dbReference type="InterPro" id="IPR011257">
    <property type="entry name" value="DNA_glycosylase"/>
</dbReference>
<keyword evidence="8" id="KW-1185">Reference proteome</keyword>
<dbReference type="Gene3D" id="1.10.340.30">
    <property type="entry name" value="Hypothetical protein, domain 2"/>
    <property type="match status" value="1"/>
</dbReference>
<organism evidence="6 8">
    <name type="scientific">Iris pallida</name>
    <name type="common">Sweet iris</name>
    <dbReference type="NCBI Taxonomy" id="29817"/>
    <lineage>
        <taxon>Eukaryota</taxon>
        <taxon>Viridiplantae</taxon>
        <taxon>Streptophyta</taxon>
        <taxon>Embryophyta</taxon>
        <taxon>Tracheophyta</taxon>
        <taxon>Spermatophyta</taxon>
        <taxon>Magnoliopsida</taxon>
        <taxon>Liliopsida</taxon>
        <taxon>Asparagales</taxon>
        <taxon>Iridaceae</taxon>
        <taxon>Iridoideae</taxon>
        <taxon>Irideae</taxon>
        <taxon>Iris</taxon>
    </lineage>
</organism>
<name>A0AAX6EH83_IRIPA</name>
<dbReference type="EMBL" id="JANAVB010019219">
    <property type="protein sequence ID" value="KAJ6828458.1"/>
    <property type="molecule type" value="Genomic_DNA"/>
</dbReference>
<comment type="similarity">
    <text evidence="1">Belongs to the alkylbase DNA glycosidase AlkA family.</text>
</comment>
<gene>
    <name evidence="6" type="ORF">M6B38_108220</name>
    <name evidence="7" type="ORF">M6B38_363560</name>
</gene>
<evidence type="ECO:0000259" key="5">
    <source>
        <dbReference type="SMART" id="SM00478"/>
    </source>
</evidence>
<reference evidence="6" key="2">
    <citation type="submission" date="2023-04" db="EMBL/GenBank/DDBJ databases">
        <authorList>
            <person name="Bruccoleri R.E."/>
            <person name="Oakeley E.J."/>
            <person name="Faust A.-M."/>
            <person name="Dessus-Babus S."/>
            <person name="Altorfer M."/>
            <person name="Burckhardt D."/>
            <person name="Oertli M."/>
            <person name="Naumann U."/>
            <person name="Petersen F."/>
            <person name="Wong J."/>
        </authorList>
    </citation>
    <scope>NUCLEOTIDE SEQUENCE</scope>
    <source>
        <strain evidence="6">GSM-AAB239-AS_SAM_17_03QT</strain>
        <tissue evidence="6">Leaf</tissue>
    </source>
</reference>
<dbReference type="SMART" id="SM00478">
    <property type="entry name" value="ENDO3c"/>
    <property type="match status" value="1"/>
</dbReference>
<dbReference type="AlphaFoldDB" id="A0AAX6EH83"/>
<dbReference type="FunFam" id="1.10.340.30:FF:000004">
    <property type="entry name" value="DNA-3-methyladenine glycosylase II"/>
    <property type="match status" value="1"/>
</dbReference>
<dbReference type="GO" id="GO:0006307">
    <property type="term" value="P:DNA alkylation repair"/>
    <property type="evidence" value="ECO:0007669"/>
    <property type="project" value="TreeGrafter"/>
</dbReference>
<comment type="caution">
    <text evidence="6">The sequence shown here is derived from an EMBL/GenBank/DDBJ whole genome shotgun (WGS) entry which is preliminary data.</text>
</comment>
<accession>A0AAX6EH83</accession>
<dbReference type="Pfam" id="PF00730">
    <property type="entry name" value="HhH-GPD"/>
    <property type="match status" value="1"/>
</dbReference>
<evidence type="ECO:0000256" key="2">
    <source>
        <dbReference type="ARBA" id="ARBA00022763"/>
    </source>
</evidence>
<dbReference type="GO" id="GO:0008725">
    <property type="term" value="F:DNA-3-methyladenine glycosylase activity"/>
    <property type="evidence" value="ECO:0007669"/>
    <property type="project" value="TreeGrafter"/>
</dbReference>
<dbReference type="InterPro" id="IPR003265">
    <property type="entry name" value="HhH-GPD_domain"/>
</dbReference>
<evidence type="ECO:0000313" key="8">
    <source>
        <dbReference type="Proteomes" id="UP001140949"/>
    </source>
</evidence>
<feature type="domain" description="HhH-GPD" evidence="5">
    <location>
        <begin position="113"/>
        <end position="268"/>
    </location>
</feature>
<dbReference type="PANTHER" id="PTHR43003">
    <property type="entry name" value="DNA-3-METHYLADENINE GLYCOSYLASE"/>
    <property type="match status" value="1"/>
</dbReference>
<evidence type="ECO:0000256" key="1">
    <source>
        <dbReference type="ARBA" id="ARBA00010817"/>
    </source>
</evidence>
<dbReference type="GO" id="GO:0043916">
    <property type="term" value="F:DNA-7-methylguanine glycosylase activity"/>
    <property type="evidence" value="ECO:0007669"/>
    <property type="project" value="TreeGrafter"/>
</dbReference>
<dbReference type="PANTHER" id="PTHR43003:SF5">
    <property type="entry name" value="DNA-3-METHYLADENINE GLYCOSYLASE"/>
    <property type="match status" value="1"/>
</dbReference>
<keyword evidence="3" id="KW-0234">DNA repair</keyword>
<evidence type="ECO:0000256" key="4">
    <source>
        <dbReference type="SAM" id="MobiDB-lite"/>
    </source>
</evidence>
<feature type="compositionally biased region" description="Low complexity" evidence="4">
    <location>
        <begin position="35"/>
        <end position="46"/>
    </location>
</feature>
<proteinExistence type="inferred from homology"/>
<reference evidence="6" key="1">
    <citation type="journal article" date="2023" name="GigaByte">
        <title>Genome assembly of the bearded iris, Iris pallida Lam.</title>
        <authorList>
            <person name="Bruccoleri R.E."/>
            <person name="Oakeley E.J."/>
            <person name="Faust A.M.E."/>
            <person name="Altorfer M."/>
            <person name="Dessus-Babus S."/>
            <person name="Burckhardt D."/>
            <person name="Oertli M."/>
            <person name="Naumann U."/>
            <person name="Petersen F."/>
            <person name="Wong J."/>
        </authorList>
    </citation>
    <scope>NUCLEOTIDE SEQUENCE</scope>
    <source>
        <strain evidence="6">GSM-AAB239-AS_SAM_17_03QT</strain>
    </source>
</reference>
<dbReference type="GO" id="GO:0032131">
    <property type="term" value="F:alkylated DNA binding"/>
    <property type="evidence" value="ECO:0007669"/>
    <property type="project" value="TreeGrafter"/>
</dbReference>
<evidence type="ECO:0000256" key="3">
    <source>
        <dbReference type="ARBA" id="ARBA00023204"/>
    </source>
</evidence>
<dbReference type="Proteomes" id="UP001140949">
    <property type="component" value="Unassembled WGS sequence"/>
</dbReference>
<dbReference type="GO" id="GO:0006285">
    <property type="term" value="P:base-excision repair, AP site formation"/>
    <property type="evidence" value="ECO:0007669"/>
    <property type="project" value="TreeGrafter"/>
</dbReference>
<feature type="compositionally biased region" description="Basic and acidic residues" evidence="4">
    <location>
        <begin position="1"/>
        <end position="13"/>
    </location>
</feature>
<evidence type="ECO:0000313" key="7">
    <source>
        <dbReference type="EMBL" id="KAJ6828458.1"/>
    </source>
</evidence>
<dbReference type="SUPFAM" id="SSF48150">
    <property type="entry name" value="DNA-glycosylase"/>
    <property type="match status" value="1"/>
</dbReference>
<dbReference type="GO" id="GO:0005634">
    <property type="term" value="C:nucleus"/>
    <property type="evidence" value="ECO:0007669"/>
    <property type="project" value="TreeGrafter"/>
</dbReference>
<sequence length="275" mass="30088">MGEVEEVVKETPRRPPPTTISTTIPFRPRKLRKLTNTTTTTTTTTTSNKNDPALTPPPVLRLPRPMTSPGEIAAAIDHLRLSDPLLTPVIAAHEPPSFPVPLPPFHSLARSILYQQLSPKAASTIYTRFLSLCSSISVSPSSVLSLSPQALRAAGVSARKASYLHDLALKFHSDVLSEDRILASSDEGSLMSALTAVRGIGPWSVHMFMIFSLHRPDVLPVGDLGVRKGVRMLYGLDKVPMAAEMEALCESWRPYRSVGAWYMWRLAESTLSRPG</sequence>